<evidence type="ECO:0000313" key="2">
    <source>
        <dbReference type="Proteomes" id="UP000623250"/>
    </source>
</evidence>
<accession>A0A8I1GJ95</accession>
<dbReference type="EMBL" id="JAEMUK010000079">
    <property type="protein sequence ID" value="MBJ7544612.1"/>
    <property type="molecule type" value="Genomic_DNA"/>
</dbReference>
<protein>
    <submittedName>
        <fullName evidence="1">Uncharacterized protein</fullName>
    </submittedName>
</protein>
<proteinExistence type="predicted"/>
<evidence type="ECO:0000313" key="1">
    <source>
        <dbReference type="EMBL" id="MBJ7544612.1"/>
    </source>
</evidence>
<dbReference type="Proteomes" id="UP000623250">
    <property type="component" value="Unassembled WGS sequence"/>
</dbReference>
<dbReference type="AlphaFoldDB" id="A0A8I1GJ95"/>
<reference evidence="1 2" key="1">
    <citation type="submission" date="2020-12" db="EMBL/GenBank/DDBJ databases">
        <title>Revised draft genomes of Rhodomicrobium vannielii ATCC 17100 and Rhodomicrobium udaipurense JA643.</title>
        <authorList>
            <person name="Conners E.M."/>
            <person name="Davenport E.J."/>
            <person name="Bose A."/>
        </authorList>
    </citation>
    <scope>NUCLEOTIDE SEQUENCE [LARGE SCALE GENOMIC DNA]</scope>
    <source>
        <strain evidence="1 2">JA643</strain>
    </source>
</reference>
<dbReference type="RefSeq" id="WP_037237125.1">
    <property type="nucleotide sequence ID" value="NZ_JAEMUK010000079.1"/>
</dbReference>
<keyword evidence="2" id="KW-1185">Reference proteome</keyword>
<comment type="caution">
    <text evidence="1">The sequence shown here is derived from an EMBL/GenBank/DDBJ whole genome shotgun (WGS) entry which is preliminary data.</text>
</comment>
<sequence length="84" mass="9628">MYADFLNEDQIKALEAAIRMARSHHGMHRVRMSDGEAYAYQFNAEIFWHVEGADRANMAKGIVPLVRPSERNVIPFERRAAAQP</sequence>
<gene>
    <name evidence="1" type="ORF">JDN41_13740</name>
</gene>
<organism evidence="1 2">
    <name type="scientific">Rhodomicrobium udaipurense</name>
    <dbReference type="NCBI Taxonomy" id="1202716"/>
    <lineage>
        <taxon>Bacteria</taxon>
        <taxon>Pseudomonadati</taxon>
        <taxon>Pseudomonadota</taxon>
        <taxon>Alphaproteobacteria</taxon>
        <taxon>Hyphomicrobiales</taxon>
        <taxon>Hyphomicrobiaceae</taxon>
        <taxon>Rhodomicrobium</taxon>
    </lineage>
</organism>
<name>A0A8I1GJ95_9HYPH</name>